<sequence>MQSAPSPTRKSDLGTPSQQHTPSPSRKRGTRVIAEITESPSQRYAPRTTRKNDPEGDGISNRIQSNNIHRGTPSTPRNHRKAPSLYHLNPTPLVMHRTSENT</sequence>
<evidence type="ECO:0000313" key="3">
    <source>
        <dbReference type="Proteomes" id="UP000011115"/>
    </source>
</evidence>
<feature type="region of interest" description="Disordered" evidence="1">
    <location>
        <begin position="1"/>
        <end position="102"/>
    </location>
</feature>
<keyword evidence="3" id="KW-1185">Reference proteome</keyword>
<dbReference type="PaxDb" id="4113-PGSC0003DMT400096867"/>
<feature type="compositionally biased region" description="Polar residues" evidence="1">
    <location>
        <begin position="1"/>
        <end position="24"/>
    </location>
</feature>
<dbReference type="AlphaFoldDB" id="M1DZE7"/>
<evidence type="ECO:0000313" key="2">
    <source>
        <dbReference type="EnsemblPlants" id="PGSC0003DMT400096867"/>
    </source>
</evidence>
<organism evidence="2 3">
    <name type="scientific">Solanum tuberosum</name>
    <name type="common">Potato</name>
    <dbReference type="NCBI Taxonomy" id="4113"/>
    <lineage>
        <taxon>Eukaryota</taxon>
        <taxon>Viridiplantae</taxon>
        <taxon>Streptophyta</taxon>
        <taxon>Embryophyta</taxon>
        <taxon>Tracheophyta</taxon>
        <taxon>Spermatophyta</taxon>
        <taxon>Magnoliopsida</taxon>
        <taxon>eudicotyledons</taxon>
        <taxon>Gunneridae</taxon>
        <taxon>Pentapetalae</taxon>
        <taxon>asterids</taxon>
        <taxon>lamiids</taxon>
        <taxon>Solanales</taxon>
        <taxon>Solanaceae</taxon>
        <taxon>Solanoideae</taxon>
        <taxon>Solaneae</taxon>
        <taxon>Solanum</taxon>
    </lineage>
</organism>
<dbReference type="Gramene" id="PGSC0003DMT400096867">
    <property type="protein sequence ID" value="PGSC0003DMT400096867"/>
    <property type="gene ID" value="PGSC0003DMG400046438"/>
</dbReference>
<accession>M1DZE7</accession>
<dbReference type="Proteomes" id="UP000011115">
    <property type="component" value="Unassembled WGS sequence"/>
</dbReference>
<dbReference type="InParanoid" id="M1DZE7"/>
<protein>
    <submittedName>
        <fullName evidence="2">NB-ARC domain containing protein</fullName>
    </submittedName>
</protein>
<name>M1DZE7_SOLTU</name>
<evidence type="ECO:0000256" key="1">
    <source>
        <dbReference type="SAM" id="MobiDB-lite"/>
    </source>
</evidence>
<dbReference type="EnsemblPlants" id="PGSC0003DMT400096867">
    <property type="protein sequence ID" value="PGSC0003DMT400096867"/>
    <property type="gene ID" value="PGSC0003DMG400046438"/>
</dbReference>
<feature type="compositionally biased region" description="Polar residues" evidence="1">
    <location>
        <begin position="61"/>
        <end position="76"/>
    </location>
</feature>
<dbReference type="HOGENOM" id="CLU_2214682_0_0_1"/>
<reference evidence="3" key="1">
    <citation type="journal article" date="2011" name="Nature">
        <title>Genome sequence and analysis of the tuber crop potato.</title>
        <authorList>
            <consortium name="The Potato Genome Sequencing Consortium"/>
        </authorList>
    </citation>
    <scope>NUCLEOTIDE SEQUENCE [LARGE SCALE GENOMIC DNA]</scope>
    <source>
        <strain evidence="3">cv. DM1-3 516 R44</strain>
    </source>
</reference>
<reference evidence="2" key="2">
    <citation type="submission" date="2015-06" db="UniProtKB">
        <authorList>
            <consortium name="EnsemblPlants"/>
        </authorList>
    </citation>
    <scope>IDENTIFICATION</scope>
    <source>
        <strain evidence="2">DM1-3 516 R44</strain>
    </source>
</reference>
<proteinExistence type="predicted"/>